<reference evidence="2" key="2">
    <citation type="submission" date="2016-06" db="EMBL/GenBank/DDBJ databases">
        <title>The genome of a short-lived fish provides insights into sex chromosome evolution and the genetic control of aging.</title>
        <authorList>
            <person name="Reichwald K."/>
            <person name="Felder M."/>
            <person name="Petzold A."/>
            <person name="Koch P."/>
            <person name="Groth M."/>
            <person name="Platzer M."/>
        </authorList>
    </citation>
    <scope>NUCLEOTIDE SEQUENCE</scope>
    <source>
        <tissue evidence="2">Brain</tissue>
    </source>
</reference>
<dbReference type="EMBL" id="HAEA01014519">
    <property type="protein sequence ID" value="SBQ42999.1"/>
    <property type="molecule type" value="Transcribed_RNA"/>
</dbReference>
<protein>
    <submittedName>
        <fullName evidence="2">GATA-binding protein 3</fullName>
    </submittedName>
</protein>
<evidence type="ECO:0000256" key="1">
    <source>
        <dbReference type="SAM" id="MobiDB-lite"/>
    </source>
</evidence>
<proteinExistence type="predicted"/>
<feature type="compositionally biased region" description="Basic and acidic residues" evidence="1">
    <location>
        <begin position="46"/>
        <end position="57"/>
    </location>
</feature>
<feature type="non-terminal residue" evidence="2">
    <location>
        <position position="57"/>
    </location>
</feature>
<dbReference type="AlphaFoldDB" id="A0A1A8ED41"/>
<name>A0A1A8ED41_NOTKA</name>
<feature type="non-terminal residue" evidence="2">
    <location>
        <position position="1"/>
    </location>
</feature>
<accession>A0A1A8ED41</accession>
<reference evidence="2" key="1">
    <citation type="submission" date="2016-05" db="EMBL/GenBank/DDBJ databases">
        <authorList>
            <person name="Lavstsen T."/>
            <person name="Jespersen J.S."/>
        </authorList>
    </citation>
    <scope>NUCLEOTIDE SEQUENCE</scope>
    <source>
        <tissue evidence="2">Brain</tissue>
    </source>
</reference>
<organism evidence="2">
    <name type="scientific">Nothobranchius kadleci</name>
    <name type="common">African annual killifish</name>
    <dbReference type="NCBI Taxonomy" id="1051664"/>
    <lineage>
        <taxon>Eukaryota</taxon>
        <taxon>Metazoa</taxon>
        <taxon>Chordata</taxon>
        <taxon>Craniata</taxon>
        <taxon>Vertebrata</taxon>
        <taxon>Euteleostomi</taxon>
        <taxon>Actinopterygii</taxon>
        <taxon>Neopterygii</taxon>
        <taxon>Teleostei</taxon>
        <taxon>Neoteleostei</taxon>
        <taxon>Acanthomorphata</taxon>
        <taxon>Ovalentaria</taxon>
        <taxon>Atherinomorphae</taxon>
        <taxon>Cyprinodontiformes</taxon>
        <taxon>Nothobranchiidae</taxon>
        <taxon>Nothobranchius</taxon>
    </lineage>
</organism>
<gene>
    <name evidence="2" type="primary">GATA3</name>
</gene>
<feature type="region of interest" description="Disordered" evidence="1">
    <location>
        <begin position="37"/>
        <end position="57"/>
    </location>
</feature>
<evidence type="ECO:0000313" key="2">
    <source>
        <dbReference type="EMBL" id="SBQ42999.1"/>
    </source>
</evidence>
<sequence length="57" mass="6820">GDEEERNSLFKLRDGKHESVEKERCWRTRLQRLWAVLQTTPGPKASDLKERRNPDQK</sequence>